<feature type="domain" description="Gfo/Idh/MocA-like oxidoreductase N-terminal" evidence="1">
    <location>
        <begin position="2"/>
        <end position="122"/>
    </location>
</feature>
<dbReference type="Proteomes" id="UP000309676">
    <property type="component" value="Unassembled WGS sequence"/>
</dbReference>
<dbReference type="PANTHER" id="PTHR43377">
    <property type="entry name" value="BILIVERDIN REDUCTASE A"/>
    <property type="match status" value="1"/>
</dbReference>
<dbReference type="InterPro" id="IPR000683">
    <property type="entry name" value="Gfo/Idh/MocA-like_OxRdtase_N"/>
</dbReference>
<dbReference type="OrthoDB" id="9792935at2"/>
<comment type="caution">
    <text evidence="3">The sequence shown here is derived from an EMBL/GenBank/DDBJ whole genome shotgun (WGS) entry which is preliminary data.</text>
</comment>
<dbReference type="InterPro" id="IPR051450">
    <property type="entry name" value="Gfo/Idh/MocA_Oxidoreductases"/>
</dbReference>
<dbReference type="Gene3D" id="3.30.360.10">
    <property type="entry name" value="Dihydrodipicolinate Reductase, domain 2"/>
    <property type="match status" value="1"/>
</dbReference>
<dbReference type="EMBL" id="VCIW01000003">
    <property type="protein sequence ID" value="TLS53240.1"/>
    <property type="molecule type" value="Genomic_DNA"/>
</dbReference>
<accession>A0A5R9GGF2</accession>
<dbReference type="AlphaFoldDB" id="A0A5R9GGF2"/>
<dbReference type="SUPFAM" id="SSF55347">
    <property type="entry name" value="Glyceraldehyde-3-phosphate dehydrogenase-like, C-terminal domain"/>
    <property type="match status" value="1"/>
</dbReference>
<dbReference type="Pfam" id="PF01408">
    <property type="entry name" value="GFO_IDH_MocA"/>
    <property type="match status" value="1"/>
</dbReference>
<dbReference type="SUPFAM" id="SSF51735">
    <property type="entry name" value="NAD(P)-binding Rossmann-fold domains"/>
    <property type="match status" value="1"/>
</dbReference>
<organism evidence="3 4">
    <name type="scientific">Paenibacillus antri</name>
    <dbReference type="NCBI Taxonomy" id="2582848"/>
    <lineage>
        <taxon>Bacteria</taxon>
        <taxon>Bacillati</taxon>
        <taxon>Bacillota</taxon>
        <taxon>Bacilli</taxon>
        <taxon>Bacillales</taxon>
        <taxon>Paenibacillaceae</taxon>
        <taxon>Paenibacillus</taxon>
    </lineage>
</organism>
<proteinExistence type="predicted"/>
<dbReference type="InterPro" id="IPR036291">
    <property type="entry name" value="NAD(P)-bd_dom_sf"/>
</dbReference>
<evidence type="ECO:0000259" key="2">
    <source>
        <dbReference type="Pfam" id="PF22725"/>
    </source>
</evidence>
<dbReference type="PANTHER" id="PTHR43377:SF1">
    <property type="entry name" value="BILIVERDIN REDUCTASE A"/>
    <property type="match status" value="1"/>
</dbReference>
<evidence type="ECO:0000313" key="3">
    <source>
        <dbReference type="EMBL" id="TLS53240.1"/>
    </source>
</evidence>
<keyword evidence="4" id="KW-1185">Reference proteome</keyword>
<dbReference type="RefSeq" id="WP_138193481.1">
    <property type="nucleotide sequence ID" value="NZ_VCIW01000003.1"/>
</dbReference>
<gene>
    <name evidence="3" type="ORF">FE782_07715</name>
</gene>
<dbReference type="InterPro" id="IPR055170">
    <property type="entry name" value="GFO_IDH_MocA-like_dom"/>
</dbReference>
<protein>
    <submittedName>
        <fullName evidence="3">Gfo/Idh/MocA family oxidoreductase</fullName>
    </submittedName>
</protein>
<reference evidence="3 4" key="1">
    <citation type="submission" date="2019-05" db="EMBL/GenBank/DDBJ databases">
        <authorList>
            <person name="Narsing Rao M.P."/>
            <person name="Li W.J."/>
        </authorList>
    </citation>
    <scope>NUCLEOTIDE SEQUENCE [LARGE SCALE GENOMIC DNA]</scope>
    <source>
        <strain evidence="3 4">SYSU_K30003</strain>
    </source>
</reference>
<dbReference type="GO" id="GO:0000166">
    <property type="term" value="F:nucleotide binding"/>
    <property type="evidence" value="ECO:0007669"/>
    <property type="project" value="InterPro"/>
</dbReference>
<dbReference type="Gene3D" id="3.40.50.720">
    <property type="entry name" value="NAD(P)-binding Rossmann-like Domain"/>
    <property type="match status" value="1"/>
</dbReference>
<evidence type="ECO:0000259" key="1">
    <source>
        <dbReference type="Pfam" id="PF01408"/>
    </source>
</evidence>
<feature type="domain" description="GFO/IDH/MocA-like oxidoreductase" evidence="2">
    <location>
        <begin position="134"/>
        <end position="243"/>
    </location>
</feature>
<sequence>MINIAVVGVNNIGKLHCQAYAKHPKARLVAVCDLLEERAAAAGREFGVPAYTSLERLLESESVDAVAVATAGEEKGGHHFDPAMLAMRAGKDVLVEKPISNRIELAREMVAFAREKGVRLACNLNHRFSPAAFRAKELVEEGKLGTILFVNMRLTIRNPSDETPWLHLRALHPHSIDVMRYFAGDVRRVQSFLTQAPGRTSWSTASINMEFESGAVGHLTGSYDMSMRHPIECLEIGGTSGRLLLDNVYETMTYFPHDSDDRLVLQNPIFGGMQGFNDTFRLRIDRFLEDIARGASPDDVAASGEDALAAQETIEAAIRSFQSGGAPAVVERSGGRDHA</sequence>
<name>A0A5R9GGF2_9BACL</name>
<evidence type="ECO:0000313" key="4">
    <source>
        <dbReference type="Proteomes" id="UP000309676"/>
    </source>
</evidence>
<dbReference type="Pfam" id="PF22725">
    <property type="entry name" value="GFO_IDH_MocA_C3"/>
    <property type="match status" value="1"/>
</dbReference>